<keyword evidence="2" id="KW-1185">Reference proteome</keyword>
<dbReference type="OrthoDB" id="10504938at2759"/>
<dbReference type="AlphaFoldDB" id="A0A0M8P9B1"/>
<sequence length="80" mass="9525">MTTSLYNKPICCQSSWRHRLPVIVDYVETPRNSAQPTNESINVDFICTLCNTLRYNSIQSQFRFKFRFNSDSVQIQFRLR</sequence>
<proteinExistence type="predicted"/>
<name>A0A0M8P9B1_9EURO</name>
<dbReference type="EMBL" id="LHQQ01000070">
    <property type="protein sequence ID" value="KOS43944.1"/>
    <property type="molecule type" value="Genomic_DNA"/>
</dbReference>
<reference evidence="1 2" key="1">
    <citation type="submission" date="2015-08" db="EMBL/GenBank/DDBJ databases">
        <title>Genome sequencing of Penicillium nordicum.</title>
        <authorList>
            <person name="Nguyen H.D."/>
            <person name="Seifert K.A."/>
        </authorList>
    </citation>
    <scope>NUCLEOTIDE SEQUENCE [LARGE SCALE GENOMIC DNA]</scope>
    <source>
        <strain evidence="1 2">DAOMC 185683</strain>
    </source>
</reference>
<comment type="caution">
    <text evidence="1">The sequence shown here is derived from an EMBL/GenBank/DDBJ whole genome shotgun (WGS) entry which is preliminary data.</text>
</comment>
<accession>A0A0M8P9B1</accession>
<gene>
    <name evidence="1" type="ORF">ACN38_g5114</name>
</gene>
<organism evidence="1 2">
    <name type="scientific">Penicillium nordicum</name>
    <dbReference type="NCBI Taxonomy" id="229535"/>
    <lineage>
        <taxon>Eukaryota</taxon>
        <taxon>Fungi</taxon>
        <taxon>Dikarya</taxon>
        <taxon>Ascomycota</taxon>
        <taxon>Pezizomycotina</taxon>
        <taxon>Eurotiomycetes</taxon>
        <taxon>Eurotiomycetidae</taxon>
        <taxon>Eurotiales</taxon>
        <taxon>Aspergillaceae</taxon>
        <taxon>Penicillium</taxon>
    </lineage>
</organism>
<evidence type="ECO:0000313" key="2">
    <source>
        <dbReference type="Proteomes" id="UP000037696"/>
    </source>
</evidence>
<protein>
    <submittedName>
        <fullName evidence="1">Uncharacterized protein</fullName>
    </submittedName>
</protein>
<dbReference type="Proteomes" id="UP000037696">
    <property type="component" value="Unassembled WGS sequence"/>
</dbReference>
<evidence type="ECO:0000313" key="1">
    <source>
        <dbReference type="EMBL" id="KOS43944.1"/>
    </source>
</evidence>